<dbReference type="SUPFAM" id="SSF55797">
    <property type="entry name" value="PR-1-like"/>
    <property type="match status" value="1"/>
</dbReference>
<dbReference type="InterPro" id="IPR035940">
    <property type="entry name" value="CAP_sf"/>
</dbReference>
<proteinExistence type="predicted"/>
<evidence type="ECO:0000256" key="1">
    <source>
        <dbReference type="SAM" id="SignalP"/>
    </source>
</evidence>
<protein>
    <submittedName>
        <fullName evidence="3">Uncharacterized protein YkwD</fullName>
    </submittedName>
</protein>
<name>A0A562QNH3_9PSED</name>
<dbReference type="CDD" id="cd05379">
    <property type="entry name" value="CAP_bacterial"/>
    <property type="match status" value="1"/>
</dbReference>
<dbReference type="PANTHER" id="PTHR31157:SF1">
    <property type="entry name" value="SCP DOMAIN-CONTAINING PROTEIN"/>
    <property type="match status" value="1"/>
</dbReference>
<sequence length="294" mass="31563">MTMTSAFIRTLRSYLYRTSLALPLAGLLPITAQAADANQLITLINDYRQSAETCNGHRVSPVSPLAPDDRLAQVKAVSGEQFQAALQKSGYLAATAQAIGLSGSSNPTQVMDTIRQHYCGTLLNPAFAEIGVSYTGTTWLIVLARPLLSKDLGDWQQAGQVILREVNAARAAPRSCGNQAFTAAPPLTWNATLAQTALGHSRDMANQNYFSHAGRDGSQVSDRATREGYQWSRIGENIAAGQGTAHKAVAGWLSSPGHCANIMNPHFTEMGAAYHVNEKSDAAIYWTQVFGTPQ</sequence>
<dbReference type="RefSeq" id="WP_244308914.1">
    <property type="nucleotide sequence ID" value="NZ_VLKY01000002.1"/>
</dbReference>
<organism evidence="3 4">
    <name type="scientific">Pseudomonas duriflava</name>
    <dbReference type="NCBI Taxonomy" id="459528"/>
    <lineage>
        <taxon>Bacteria</taxon>
        <taxon>Pseudomonadati</taxon>
        <taxon>Pseudomonadota</taxon>
        <taxon>Gammaproteobacteria</taxon>
        <taxon>Pseudomonadales</taxon>
        <taxon>Pseudomonadaceae</taxon>
        <taxon>Pseudomonas</taxon>
    </lineage>
</organism>
<reference evidence="3 4" key="1">
    <citation type="journal article" date="2015" name="Stand. Genomic Sci.">
        <title>Genomic Encyclopedia of Bacterial and Archaeal Type Strains, Phase III: the genomes of soil and plant-associated and newly described type strains.</title>
        <authorList>
            <person name="Whitman W.B."/>
            <person name="Woyke T."/>
            <person name="Klenk H.P."/>
            <person name="Zhou Y."/>
            <person name="Lilburn T.G."/>
            <person name="Beck B.J."/>
            <person name="De Vos P."/>
            <person name="Vandamme P."/>
            <person name="Eisen J.A."/>
            <person name="Garrity G."/>
            <person name="Hugenholtz P."/>
            <person name="Kyrpides N.C."/>
        </authorList>
    </citation>
    <scope>NUCLEOTIDE SEQUENCE [LARGE SCALE GENOMIC DNA]</scope>
    <source>
        <strain evidence="3 4">CGMCC 1.6858</strain>
    </source>
</reference>
<keyword evidence="1" id="KW-0732">Signal</keyword>
<dbReference type="Proteomes" id="UP000316905">
    <property type="component" value="Unassembled WGS sequence"/>
</dbReference>
<dbReference type="PANTHER" id="PTHR31157">
    <property type="entry name" value="SCP DOMAIN-CONTAINING PROTEIN"/>
    <property type="match status" value="1"/>
</dbReference>
<feature type="signal peptide" evidence="1">
    <location>
        <begin position="1"/>
        <end position="34"/>
    </location>
</feature>
<gene>
    <name evidence="3" type="ORF">IQ22_00833</name>
</gene>
<dbReference type="InterPro" id="IPR014044">
    <property type="entry name" value="CAP_dom"/>
</dbReference>
<evidence type="ECO:0000313" key="4">
    <source>
        <dbReference type="Proteomes" id="UP000316905"/>
    </source>
</evidence>
<dbReference type="Gene3D" id="3.40.33.10">
    <property type="entry name" value="CAP"/>
    <property type="match status" value="1"/>
</dbReference>
<comment type="caution">
    <text evidence="3">The sequence shown here is derived from an EMBL/GenBank/DDBJ whole genome shotgun (WGS) entry which is preliminary data.</text>
</comment>
<feature type="domain" description="SCP" evidence="2">
    <location>
        <begin position="163"/>
        <end position="290"/>
    </location>
</feature>
<keyword evidence="4" id="KW-1185">Reference proteome</keyword>
<accession>A0A562QNH3</accession>
<dbReference type="EMBL" id="VLKY01000002">
    <property type="protein sequence ID" value="TWI57616.1"/>
    <property type="molecule type" value="Genomic_DNA"/>
</dbReference>
<dbReference type="AlphaFoldDB" id="A0A562QNH3"/>
<evidence type="ECO:0000259" key="2">
    <source>
        <dbReference type="Pfam" id="PF00188"/>
    </source>
</evidence>
<evidence type="ECO:0000313" key="3">
    <source>
        <dbReference type="EMBL" id="TWI57616.1"/>
    </source>
</evidence>
<dbReference type="Pfam" id="PF00188">
    <property type="entry name" value="CAP"/>
    <property type="match status" value="1"/>
</dbReference>
<feature type="chain" id="PRO_5021879895" evidence="1">
    <location>
        <begin position="35"/>
        <end position="294"/>
    </location>
</feature>